<gene>
    <name evidence="1" type="ORF">B296_00010868</name>
</gene>
<evidence type="ECO:0000313" key="1">
    <source>
        <dbReference type="EMBL" id="RRT55147.1"/>
    </source>
</evidence>
<organism evidence="1 2">
    <name type="scientific">Ensete ventricosum</name>
    <name type="common">Abyssinian banana</name>
    <name type="synonym">Musa ensete</name>
    <dbReference type="NCBI Taxonomy" id="4639"/>
    <lineage>
        <taxon>Eukaryota</taxon>
        <taxon>Viridiplantae</taxon>
        <taxon>Streptophyta</taxon>
        <taxon>Embryophyta</taxon>
        <taxon>Tracheophyta</taxon>
        <taxon>Spermatophyta</taxon>
        <taxon>Magnoliopsida</taxon>
        <taxon>Liliopsida</taxon>
        <taxon>Zingiberales</taxon>
        <taxon>Musaceae</taxon>
        <taxon>Ensete</taxon>
    </lineage>
</organism>
<feature type="non-terminal residue" evidence="1">
    <location>
        <position position="1"/>
    </location>
</feature>
<proteinExistence type="predicted"/>
<protein>
    <submittedName>
        <fullName evidence="1">Uncharacterized protein</fullName>
    </submittedName>
</protein>
<dbReference type="EMBL" id="AMZH03010223">
    <property type="protein sequence ID" value="RRT55147.1"/>
    <property type="molecule type" value="Genomic_DNA"/>
</dbReference>
<reference evidence="1 2" key="1">
    <citation type="journal article" date="2014" name="Agronomy (Basel)">
        <title>A Draft Genome Sequence for Ensete ventricosum, the Drought-Tolerant Tree Against Hunger.</title>
        <authorList>
            <person name="Harrison J."/>
            <person name="Moore K.A."/>
            <person name="Paszkiewicz K."/>
            <person name="Jones T."/>
            <person name="Grant M."/>
            <person name="Ambacheew D."/>
            <person name="Muzemil S."/>
            <person name="Studholme D.J."/>
        </authorList>
    </citation>
    <scope>NUCLEOTIDE SEQUENCE [LARGE SCALE GENOMIC DNA]</scope>
</reference>
<comment type="caution">
    <text evidence="1">The sequence shown here is derived from an EMBL/GenBank/DDBJ whole genome shotgun (WGS) entry which is preliminary data.</text>
</comment>
<evidence type="ECO:0000313" key="2">
    <source>
        <dbReference type="Proteomes" id="UP000287651"/>
    </source>
</evidence>
<name>A0A426YTU5_ENSVE</name>
<accession>A0A426YTU5</accession>
<sequence>DDLVLKKAKVSDPAHTRGKLTPNLKRPYRVFSTIRDDTYVLATLDGKTLPRKWHI</sequence>
<dbReference type="AlphaFoldDB" id="A0A426YTU5"/>
<dbReference type="Proteomes" id="UP000287651">
    <property type="component" value="Unassembled WGS sequence"/>
</dbReference>